<evidence type="ECO:0000313" key="5">
    <source>
        <dbReference type="Proteomes" id="UP000321249"/>
    </source>
</evidence>
<gene>
    <name evidence="4" type="ORF">FRZ32_03285</name>
</gene>
<organism evidence="4 5">
    <name type="scientific">Allosphingosinicella ginsenosidimutans</name>
    <dbReference type="NCBI Taxonomy" id="1176539"/>
    <lineage>
        <taxon>Bacteria</taxon>
        <taxon>Pseudomonadati</taxon>
        <taxon>Pseudomonadota</taxon>
        <taxon>Alphaproteobacteria</taxon>
        <taxon>Sphingomonadales</taxon>
        <taxon>Sphingomonadaceae</taxon>
        <taxon>Allosphingosinicella</taxon>
    </lineage>
</organism>
<dbReference type="InterPro" id="IPR001789">
    <property type="entry name" value="Sig_transdc_resp-reg_receiver"/>
</dbReference>
<dbReference type="PROSITE" id="PS50110">
    <property type="entry name" value="RESPONSE_REGULATORY"/>
    <property type="match status" value="1"/>
</dbReference>
<dbReference type="Gene3D" id="3.40.50.2300">
    <property type="match status" value="1"/>
</dbReference>
<reference evidence="4 5" key="1">
    <citation type="journal article" date="2015" name="J. Microbiol.">
        <title>Sphingosinicella ginsenosidimutans sp. nov., with ginsenoside converting activity.</title>
        <authorList>
            <person name="Kim J.K."/>
            <person name="Kang M.S."/>
            <person name="Park S.C."/>
            <person name="Kim K.M."/>
            <person name="Choi K."/>
            <person name="Yoon M.H."/>
            <person name="Im W.T."/>
        </authorList>
    </citation>
    <scope>NUCLEOTIDE SEQUENCE [LARGE SCALE GENOMIC DNA]</scope>
    <source>
        <strain evidence="4 5">BS-11</strain>
    </source>
</reference>
<accession>A0A5C6TRF9</accession>
<dbReference type="PROSITE" id="PS50930">
    <property type="entry name" value="HTH_LYTTR"/>
    <property type="match status" value="1"/>
</dbReference>
<dbReference type="InterPro" id="IPR007492">
    <property type="entry name" value="LytTR_DNA-bd_dom"/>
</dbReference>
<name>A0A5C6TRF9_9SPHN</name>
<evidence type="ECO:0000256" key="1">
    <source>
        <dbReference type="PROSITE-ProRule" id="PRU00169"/>
    </source>
</evidence>
<evidence type="ECO:0000259" key="2">
    <source>
        <dbReference type="PROSITE" id="PS50110"/>
    </source>
</evidence>
<dbReference type="SMART" id="SM00448">
    <property type="entry name" value="REC"/>
    <property type="match status" value="1"/>
</dbReference>
<comment type="caution">
    <text evidence="4">The sequence shown here is derived from an EMBL/GenBank/DDBJ whole genome shotgun (WGS) entry which is preliminary data.</text>
</comment>
<sequence>MTGEAAPLRALLVDDEPLALRRLSVAIAAIGGVDVVGTTTSARQAVGMIGELKPDVVFLDIAMPGLDGFEIAEQLRADDAPAIVFVTAYDQHAVRAFDADAVDYLLKPVAPERLRAAIGRVRNWIAGRPAPEEAVSDGERLGADDSLWVHRHQEFVRVRVDDIEWIEAEGDYVRLHAGEGGGLVRATLSGLEARLDPAVFVRVHRSAICRLSAITGLHRKPTGALAVRLANGDEAPVGRSYNSGLRALLRRMQAATA</sequence>
<dbReference type="InterPro" id="IPR011006">
    <property type="entry name" value="CheY-like_superfamily"/>
</dbReference>
<dbReference type="GO" id="GO:0000156">
    <property type="term" value="F:phosphorelay response regulator activity"/>
    <property type="evidence" value="ECO:0007669"/>
    <property type="project" value="InterPro"/>
</dbReference>
<dbReference type="Pfam" id="PF04397">
    <property type="entry name" value="LytTR"/>
    <property type="match status" value="1"/>
</dbReference>
<dbReference type="GO" id="GO:0003677">
    <property type="term" value="F:DNA binding"/>
    <property type="evidence" value="ECO:0007669"/>
    <property type="project" value="InterPro"/>
</dbReference>
<proteinExistence type="predicted"/>
<dbReference type="Proteomes" id="UP000321249">
    <property type="component" value="Unassembled WGS sequence"/>
</dbReference>
<dbReference type="SUPFAM" id="SSF52172">
    <property type="entry name" value="CheY-like"/>
    <property type="match status" value="1"/>
</dbReference>
<protein>
    <submittedName>
        <fullName evidence="4">Response regulator transcription factor</fullName>
    </submittedName>
</protein>
<dbReference type="RefSeq" id="WP_147042158.1">
    <property type="nucleotide sequence ID" value="NZ_BAABIR010000002.1"/>
</dbReference>
<feature type="domain" description="Response regulatory" evidence="2">
    <location>
        <begin position="9"/>
        <end position="122"/>
    </location>
</feature>
<dbReference type="PANTHER" id="PTHR37299:SF1">
    <property type="entry name" value="STAGE 0 SPORULATION PROTEIN A HOMOLOG"/>
    <property type="match status" value="1"/>
</dbReference>
<dbReference type="EMBL" id="VOQQ01000001">
    <property type="protein sequence ID" value="TXC62770.1"/>
    <property type="molecule type" value="Genomic_DNA"/>
</dbReference>
<dbReference type="InterPro" id="IPR046947">
    <property type="entry name" value="LytR-like"/>
</dbReference>
<feature type="domain" description="HTH LytTR-type" evidence="3">
    <location>
        <begin position="147"/>
        <end position="251"/>
    </location>
</feature>
<dbReference type="Gene3D" id="2.40.50.1020">
    <property type="entry name" value="LytTr DNA-binding domain"/>
    <property type="match status" value="1"/>
</dbReference>
<dbReference type="PANTHER" id="PTHR37299">
    <property type="entry name" value="TRANSCRIPTIONAL REGULATOR-RELATED"/>
    <property type="match status" value="1"/>
</dbReference>
<dbReference type="AlphaFoldDB" id="A0A5C6TRF9"/>
<evidence type="ECO:0000259" key="3">
    <source>
        <dbReference type="PROSITE" id="PS50930"/>
    </source>
</evidence>
<dbReference type="Pfam" id="PF00072">
    <property type="entry name" value="Response_reg"/>
    <property type="match status" value="1"/>
</dbReference>
<keyword evidence="5" id="KW-1185">Reference proteome</keyword>
<dbReference type="OrthoDB" id="9786101at2"/>
<dbReference type="SMART" id="SM00850">
    <property type="entry name" value="LytTR"/>
    <property type="match status" value="1"/>
</dbReference>
<evidence type="ECO:0000313" key="4">
    <source>
        <dbReference type="EMBL" id="TXC62770.1"/>
    </source>
</evidence>
<feature type="modified residue" description="4-aspartylphosphate" evidence="1">
    <location>
        <position position="60"/>
    </location>
</feature>
<keyword evidence="1" id="KW-0597">Phosphoprotein</keyword>